<keyword evidence="4 6" id="KW-1133">Transmembrane helix</keyword>
<feature type="domain" description="Major facilitator superfamily (MFS) profile" evidence="7">
    <location>
        <begin position="28"/>
        <end position="434"/>
    </location>
</feature>
<dbReference type="GO" id="GO:0016020">
    <property type="term" value="C:membrane"/>
    <property type="evidence" value="ECO:0007669"/>
    <property type="project" value="UniProtKB-SubCell"/>
</dbReference>
<accession>A0A7Z2JHM6</accession>
<dbReference type="InterPro" id="IPR020846">
    <property type="entry name" value="MFS_dom"/>
</dbReference>
<dbReference type="InterPro" id="IPR036259">
    <property type="entry name" value="MFS_trans_sf"/>
</dbReference>
<proteinExistence type="predicted"/>
<evidence type="ECO:0000256" key="5">
    <source>
        <dbReference type="ARBA" id="ARBA00023136"/>
    </source>
</evidence>
<evidence type="ECO:0000313" key="9">
    <source>
        <dbReference type="Proteomes" id="UP000433577"/>
    </source>
</evidence>
<evidence type="ECO:0000256" key="3">
    <source>
        <dbReference type="ARBA" id="ARBA00022692"/>
    </source>
</evidence>
<feature type="transmembrane region" description="Helical" evidence="6">
    <location>
        <begin position="94"/>
        <end position="113"/>
    </location>
</feature>
<protein>
    <submittedName>
        <fullName evidence="8">MFS transporter</fullName>
    </submittedName>
</protein>
<organism evidence="8 9">
    <name type="scientific">Paraburkholderia acidisoli</name>
    <dbReference type="NCBI Taxonomy" id="2571748"/>
    <lineage>
        <taxon>Bacteria</taxon>
        <taxon>Pseudomonadati</taxon>
        <taxon>Pseudomonadota</taxon>
        <taxon>Betaproteobacteria</taxon>
        <taxon>Burkholderiales</taxon>
        <taxon>Burkholderiaceae</taxon>
        <taxon>Paraburkholderia</taxon>
    </lineage>
</organism>
<evidence type="ECO:0000256" key="1">
    <source>
        <dbReference type="ARBA" id="ARBA00004141"/>
    </source>
</evidence>
<evidence type="ECO:0000259" key="7">
    <source>
        <dbReference type="PROSITE" id="PS50850"/>
    </source>
</evidence>
<dbReference type="Pfam" id="PF07690">
    <property type="entry name" value="MFS_1"/>
    <property type="match status" value="1"/>
</dbReference>
<comment type="subcellular location">
    <subcellularLocation>
        <location evidence="1">Membrane</location>
        <topology evidence="1">Multi-pass membrane protein</topology>
    </subcellularLocation>
</comment>
<dbReference type="FunFam" id="1.20.1250.20:FF:000018">
    <property type="entry name" value="MFS transporter permease"/>
    <property type="match status" value="1"/>
</dbReference>
<dbReference type="CDD" id="cd17319">
    <property type="entry name" value="MFS_ExuT_GudP_like"/>
    <property type="match status" value="1"/>
</dbReference>
<dbReference type="RefSeq" id="WP_158956884.1">
    <property type="nucleotide sequence ID" value="NZ_CP046916.1"/>
</dbReference>
<gene>
    <name evidence="8" type="ORF">FAZ98_29320</name>
</gene>
<keyword evidence="9" id="KW-1185">Reference proteome</keyword>
<dbReference type="SUPFAM" id="SSF103473">
    <property type="entry name" value="MFS general substrate transporter"/>
    <property type="match status" value="1"/>
</dbReference>
<dbReference type="PANTHER" id="PTHR43791">
    <property type="entry name" value="PERMEASE-RELATED"/>
    <property type="match status" value="1"/>
</dbReference>
<evidence type="ECO:0000256" key="6">
    <source>
        <dbReference type="SAM" id="Phobius"/>
    </source>
</evidence>
<dbReference type="EMBL" id="CP046916">
    <property type="protein sequence ID" value="QGZ65932.1"/>
    <property type="molecule type" value="Genomic_DNA"/>
</dbReference>
<keyword evidence="3 6" id="KW-0812">Transmembrane</keyword>
<dbReference type="Proteomes" id="UP000433577">
    <property type="component" value="Chromosome 4"/>
</dbReference>
<sequence length="447" mass="48169">MPPTQTPLHPDAPAALERRVIRKVSRRITPFIIVLYFLSFLNRTNVGFAGLTMNHDIGLTQAMFGFGAGIFFVGYIVAGMPSNLALQRVGARRWIALLMLTWGLLSSATAFATGPASFYTLRFLLGLAEAGFFPGMILYLSFWFPARHRALVTAMFMTAAPLSNMIGSPISGALMNLEGVAQLHGWQWLFLVEGAPTVLLGVVALFFLTDRPEQARWLAAEERAWLSGEMQRERDARVTQGRSRVWEAFKDRRVLLLALVYAGTSTGLYAIGIWAPLIIHRFGFGYFELGLVNAVPNLFAVITMVAWARHSDRTGERRLHVAVACLAAGIGMLMAGYATHAVVLILGLSIANFGINAAKPPLWSLPTQFLSGSAAAAGIALINAMGSLIGGTLGPMVIGKLRDLSGDYSLGLYFVSATLLLSAVLSAMFGAAKKAPMREGSGSAASR</sequence>
<dbReference type="PROSITE" id="PS50850">
    <property type="entry name" value="MFS"/>
    <property type="match status" value="1"/>
</dbReference>
<reference evidence="8 9" key="1">
    <citation type="submission" date="2019-12" db="EMBL/GenBank/DDBJ databases">
        <title>Paraburkholderia acidiphila 7Q-K02 sp. nov and Paraburkholderia acidisoli DHF22 sp. nov., two strains isolated from forest soil.</title>
        <authorList>
            <person name="Gao Z."/>
            <person name="Qiu L."/>
        </authorList>
    </citation>
    <scope>NUCLEOTIDE SEQUENCE [LARGE SCALE GENOMIC DNA]</scope>
    <source>
        <strain evidence="8 9">DHF22</strain>
    </source>
</reference>
<dbReference type="Gene3D" id="1.20.1250.20">
    <property type="entry name" value="MFS general substrate transporter like domains"/>
    <property type="match status" value="2"/>
</dbReference>
<feature type="transmembrane region" description="Helical" evidence="6">
    <location>
        <begin position="28"/>
        <end position="51"/>
    </location>
</feature>
<dbReference type="AlphaFoldDB" id="A0A7Z2JHM6"/>
<evidence type="ECO:0000256" key="4">
    <source>
        <dbReference type="ARBA" id="ARBA00022989"/>
    </source>
</evidence>
<dbReference type="OrthoDB" id="5441967at2"/>
<dbReference type="GO" id="GO:0022857">
    <property type="term" value="F:transmembrane transporter activity"/>
    <property type="evidence" value="ECO:0007669"/>
    <property type="project" value="InterPro"/>
</dbReference>
<feature type="transmembrane region" description="Helical" evidence="6">
    <location>
        <begin position="370"/>
        <end position="390"/>
    </location>
</feature>
<keyword evidence="2" id="KW-0813">Transport</keyword>
<feature type="transmembrane region" description="Helical" evidence="6">
    <location>
        <begin position="410"/>
        <end position="432"/>
    </location>
</feature>
<feature type="transmembrane region" description="Helical" evidence="6">
    <location>
        <begin position="151"/>
        <end position="174"/>
    </location>
</feature>
<keyword evidence="5 6" id="KW-0472">Membrane</keyword>
<evidence type="ECO:0000313" key="8">
    <source>
        <dbReference type="EMBL" id="QGZ65932.1"/>
    </source>
</evidence>
<dbReference type="KEGG" id="pacs:FAZ98_29320"/>
<feature type="transmembrane region" description="Helical" evidence="6">
    <location>
        <begin position="285"/>
        <end position="307"/>
    </location>
</feature>
<feature type="transmembrane region" description="Helical" evidence="6">
    <location>
        <begin position="63"/>
        <end position="82"/>
    </location>
</feature>
<dbReference type="PANTHER" id="PTHR43791:SF36">
    <property type="entry name" value="TRANSPORTER, PUTATIVE (AFU_ORTHOLOGUE AFUA_6G08340)-RELATED"/>
    <property type="match status" value="1"/>
</dbReference>
<feature type="transmembrane region" description="Helical" evidence="6">
    <location>
        <begin position="119"/>
        <end position="144"/>
    </location>
</feature>
<name>A0A7Z2JHM6_9BURK</name>
<evidence type="ECO:0000256" key="2">
    <source>
        <dbReference type="ARBA" id="ARBA00022448"/>
    </source>
</evidence>
<feature type="transmembrane region" description="Helical" evidence="6">
    <location>
        <begin position="186"/>
        <end position="208"/>
    </location>
</feature>
<feature type="transmembrane region" description="Helical" evidence="6">
    <location>
        <begin position="254"/>
        <end position="279"/>
    </location>
</feature>
<feature type="transmembrane region" description="Helical" evidence="6">
    <location>
        <begin position="341"/>
        <end position="358"/>
    </location>
</feature>
<dbReference type="InterPro" id="IPR011701">
    <property type="entry name" value="MFS"/>
</dbReference>